<evidence type="ECO:0000313" key="2">
    <source>
        <dbReference type="EMBL" id="KAJ1187345.1"/>
    </source>
</evidence>
<organism evidence="2 3">
    <name type="scientific">Pleurodeles waltl</name>
    <name type="common">Iberian ribbed newt</name>
    <dbReference type="NCBI Taxonomy" id="8319"/>
    <lineage>
        <taxon>Eukaryota</taxon>
        <taxon>Metazoa</taxon>
        <taxon>Chordata</taxon>
        <taxon>Craniata</taxon>
        <taxon>Vertebrata</taxon>
        <taxon>Euteleostomi</taxon>
        <taxon>Amphibia</taxon>
        <taxon>Batrachia</taxon>
        <taxon>Caudata</taxon>
        <taxon>Salamandroidea</taxon>
        <taxon>Salamandridae</taxon>
        <taxon>Pleurodelinae</taxon>
        <taxon>Pleurodeles</taxon>
    </lineage>
</organism>
<dbReference type="EMBL" id="JANPWB010000005">
    <property type="protein sequence ID" value="KAJ1187345.1"/>
    <property type="molecule type" value="Genomic_DNA"/>
</dbReference>
<dbReference type="Proteomes" id="UP001066276">
    <property type="component" value="Chromosome 3_1"/>
</dbReference>
<comment type="caution">
    <text evidence="2">The sequence shown here is derived from an EMBL/GenBank/DDBJ whole genome shotgun (WGS) entry which is preliminary data.</text>
</comment>
<evidence type="ECO:0000313" key="3">
    <source>
        <dbReference type="Proteomes" id="UP001066276"/>
    </source>
</evidence>
<sequence>MPRLHNTDGSEEKRADVWHRGSWRLAVEKEEDQEDSAASRTEDPTGNPPDSVYPRTSGKSMASSGYTCVFAVILVTTSGDRDNQEGILPILYRLRWGLRETQEHNNIIPSRIRG</sequence>
<dbReference type="AlphaFoldDB" id="A0AAV7UEG4"/>
<feature type="region of interest" description="Disordered" evidence="1">
    <location>
        <begin position="24"/>
        <end position="62"/>
    </location>
</feature>
<evidence type="ECO:0000256" key="1">
    <source>
        <dbReference type="SAM" id="MobiDB-lite"/>
    </source>
</evidence>
<name>A0AAV7UEG4_PLEWA</name>
<reference evidence="2" key="1">
    <citation type="journal article" date="2022" name="bioRxiv">
        <title>Sequencing and chromosome-scale assembly of the giantPleurodeles waltlgenome.</title>
        <authorList>
            <person name="Brown T."/>
            <person name="Elewa A."/>
            <person name="Iarovenko S."/>
            <person name="Subramanian E."/>
            <person name="Araus A.J."/>
            <person name="Petzold A."/>
            <person name="Susuki M."/>
            <person name="Suzuki K.-i.T."/>
            <person name="Hayashi T."/>
            <person name="Toyoda A."/>
            <person name="Oliveira C."/>
            <person name="Osipova E."/>
            <person name="Leigh N.D."/>
            <person name="Simon A."/>
            <person name="Yun M.H."/>
        </authorList>
    </citation>
    <scope>NUCLEOTIDE SEQUENCE</scope>
    <source>
        <strain evidence="2">20211129_DDA</strain>
        <tissue evidence="2">Liver</tissue>
    </source>
</reference>
<proteinExistence type="predicted"/>
<gene>
    <name evidence="2" type="ORF">NDU88_004121</name>
</gene>
<protein>
    <submittedName>
        <fullName evidence="2">Uncharacterized protein</fullName>
    </submittedName>
</protein>
<keyword evidence="3" id="KW-1185">Reference proteome</keyword>
<accession>A0AAV7UEG4</accession>